<dbReference type="PANTHER" id="PTHR22648:SF0">
    <property type="entry name" value="TRANSCRIPTION TERMINATION_ANTITERMINATION PROTEIN NUSA"/>
    <property type="match status" value="1"/>
</dbReference>
<keyword evidence="9" id="KW-1185">Reference proteome</keyword>
<evidence type="ECO:0000256" key="4">
    <source>
        <dbReference type="ARBA" id="ARBA00023015"/>
    </source>
</evidence>
<comment type="subcellular location">
    <subcellularLocation>
        <location evidence="6">Cytoplasm</location>
    </subcellularLocation>
</comment>
<dbReference type="Gene3D" id="3.30.300.20">
    <property type="match status" value="2"/>
</dbReference>
<dbReference type="InterPro" id="IPR058582">
    <property type="entry name" value="KH_NusA_2nd"/>
</dbReference>
<evidence type="ECO:0000256" key="2">
    <source>
        <dbReference type="ARBA" id="ARBA00022490"/>
    </source>
</evidence>
<keyword evidence="5 6" id="KW-0804">Transcription</keyword>
<dbReference type="NCBIfam" id="TIGR01952">
    <property type="entry name" value="nusA_arch"/>
    <property type="match status" value="1"/>
</dbReference>
<dbReference type="InterPro" id="IPR015946">
    <property type="entry name" value="KH_dom-like_a/b"/>
</dbReference>
<gene>
    <name evidence="6" type="primary">nusA</name>
    <name evidence="8" type="ORF">IG193_06185</name>
</gene>
<comment type="function">
    <text evidence="6">Participates in transcription termination.</text>
</comment>
<dbReference type="GeneID" id="59149467"/>
<evidence type="ECO:0000256" key="6">
    <source>
        <dbReference type="HAMAP-Rule" id="MF_00945"/>
    </source>
</evidence>
<dbReference type="SUPFAM" id="SSF54814">
    <property type="entry name" value="Prokaryotic type KH domain (KH-domain type II)"/>
    <property type="match status" value="2"/>
</dbReference>
<dbReference type="EMBL" id="CP062310">
    <property type="protein sequence ID" value="QOJ78345.1"/>
    <property type="molecule type" value="Genomic_DNA"/>
</dbReference>
<dbReference type="KEGG" id="thel:IG193_06185"/>
<accession>A0A7L9FHU9</accession>
<organism evidence="8 9">
    <name type="scientific">Infirmifilum lucidum</name>
    <dbReference type="NCBI Taxonomy" id="2776706"/>
    <lineage>
        <taxon>Archaea</taxon>
        <taxon>Thermoproteota</taxon>
        <taxon>Thermoprotei</taxon>
        <taxon>Thermofilales</taxon>
        <taxon>Thermofilaceae</taxon>
        <taxon>Infirmifilum</taxon>
    </lineage>
</organism>
<dbReference type="InterPro" id="IPR030842">
    <property type="entry name" value="TF_NusA_bacterial"/>
</dbReference>
<evidence type="ECO:0000256" key="3">
    <source>
        <dbReference type="ARBA" id="ARBA00022884"/>
    </source>
</evidence>
<feature type="domain" description="NusA-like second KH" evidence="7">
    <location>
        <begin position="82"/>
        <end position="144"/>
    </location>
</feature>
<dbReference type="Proteomes" id="UP000594121">
    <property type="component" value="Chromosome"/>
</dbReference>
<evidence type="ECO:0000313" key="9">
    <source>
        <dbReference type="Proteomes" id="UP000594121"/>
    </source>
</evidence>
<protein>
    <recommendedName>
        <fullName evidence="6">Probable transcription termination protein NusA</fullName>
    </recommendedName>
</protein>
<dbReference type="Pfam" id="PF26594">
    <property type="entry name" value="KH_NusA_2nd"/>
    <property type="match status" value="1"/>
</dbReference>
<dbReference type="InterPro" id="IPR009019">
    <property type="entry name" value="KH_sf_prok-type"/>
</dbReference>
<dbReference type="GO" id="GO:0005829">
    <property type="term" value="C:cytosol"/>
    <property type="evidence" value="ECO:0007669"/>
    <property type="project" value="TreeGrafter"/>
</dbReference>
<name>A0A7L9FHU9_9CREN</name>
<evidence type="ECO:0000259" key="7">
    <source>
        <dbReference type="Pfam" id="PF26594"/>
    </source>
</evidence>
<dbReference type="GO" id="GO:0003723">
    <property type="term" value="F:RNA binding"/>
    <property type="evidence" value="ECO:0007669"/>
    <property type="project" value="UniProtKB-KW"/>
</dbReference>
<dbReference type="InterPro" id="IPR010212">
    <property type="entry name" value="NusA_arc"/>
</dbReference>
<evidence type="ECO:0000256" key="1">
    <source>
        <dbReference type="ARBA" id="ARBA00022472"/>
    </source>
</evidence>
<keyword evidence="3" id="KW-0694">RNA-binding</keyword>
<proteinExistence type="inferred from homology"/>
<dbReference type="GO" id="GO:0031564">
    <property type="term" value="P:transcription antitermination"/>
    <property type="evidence" value="ECO:0007669"/>
    <property type="project" value="InterPro"/>
</dbReference>
<dbReference type="InParanoid" id="A0A7L9FHU9"/>
<dbReference type="HAMAP" id="MF_00945_A">
    <property type="entry name" value="NusA_A"/>
    <property type="match status" value="1"/>
</dbReference>
<comment type="similarity">
    <text evidence="6">Belongs to the NusA family.</text>
</comment>
<dbReference type="GO" id="GO:0006353">
    <property type="term" value="P:DNA-templated transcription termination"/>
    <property type="evidence" value="ECO:0007669"/>
    <property type="project" value="UniProtKB-UniRule"/>
</dbReference>
<sequence>MSSSTSNRRLTNEELQMMSLFEQVTNIPPKDCILDPQFNRLIFVVDKGLAGLAVGRSGTKVRILREMFKRDVEIVEDGQSIEELTRNTLYPARVVDVSVKNEGGRKVVVASVPRDQIGLAIGRNGRNAARAKLLLSRYFGVTDLRIVNFES</sequence>
<keyword evidence="2 6" id="KW-0963">Cytoplasm</keyword>
<dbReference type="RefSeq" id="WP_192818317.1">
    <property type="nucleotide sequence ID" value="NZ_CP062310.1"/>
</dbReference>
<dbReference type="AlphaFoldDB" id="A0A7L9FHU9"/>
<dbReference type="CDD" id="cd22530">
    <property type="entry name" value="KH-II_NusA_arch_rpt1"/>
    <property type="match status" value="1"/>
</dbReference>
<dbReference type="PANTHER" id="PTHR22648">
    <property type="entry name" value="TRANSCRIPTION TERMINATION FACTOR NUSA"/>
    <property type="match status" value="1"/>
</dbReference>
<evidence type="ECO:0000313" key="8">
    <source>
        <dbReference type="EMBL" id="QOJ78345.1"/>
    </source>
</evidence>
<keyword evidence="1 6" id="KW-0806">Transcription termination</keyword>
<reference evidence="8 9" key="1">
    <citation type="submission" date="2020-10" db="EMBL/GenBank/DDBJ databases">
        <title>Thermofilum lucidum 3507LT sp. nov. a novel member of Thermofilaceae family isolated from Chile hot spring, and proposal of description order Thermofilales.</title>
        <authorList>
            <person name="Zayulina K.S."/>
            <person name="Elcheninov A.G."/>
            <person name="Toshchakov S.V."/>
            <person name="Kublanov I.V."/>
        </authorList>
    </citation>
    <scope>NUCLEOTIDE SEQUENCE [LARGE SCALE GENOMIC DNA]</scope>
    <source>
        <strain evidence="8 9">3507LT</strain>
    </source>
</reference>
<keyword evidence="4 6" id="KW-0805">Transcription regulation</keyword>
<dbReference type="CDD" id="cd22531">
    <property type="entry name" value="KH-II_NusA_arch_rpt2"/>
    <property type="match status" value="1"/>
</dbReference>
<evidence type="ECO:0000256" key="5">
    <source>
        <dbReference type="ARBA" id="ARBA00023163"/>
    </source>
</evidence>